<feature type="transmembrane region" description="Helical" evidence="5">
    <location>
        <begin position="47"/>
        <end position="72"/>
    </location>
</feature>
<name>A0ABT1A935_9PSEU</name>
<feature type="domain" description="Major facilitator superfamily (MFS) profile" evidence="6">
    <location>
        <begin position="13"/>
        <end position="413"/>
    </location>
</feature>
<keyword evidence="4 5" id="KW-0472">Membrane</keyword>
<dbReference type="InterPro" id="IPR011701">
    <property type="entry name" value="MFS"/>
</dbReference>
<evidence type="ECO:0000313" key="7">
    <source>
        <dbReference type="EMBL" id="MCO1659179.1"/>
    </source>
</evidence>
<dbReference type="InterPro" id="IPR052714">
    <property type="entry name" value="MFS_Exporter"/>
</dbReference>
<keyword evidence="8" id="KW-1185">Reference proteome</keyword>
<comment type="subcellular location">
    <subcellularLocation>
        <location evidence="1">Cell membrane</location>
        <topology evidence="1">Multi-pass membrane protein</topology>
    </subcellularLocation>
</comment>
<evidence type="ECO:0000256" key="2">
    <source>
        <dbReference type="ARBA" id="ARBA00022692"/>
    </source>
</evidence>
<feature type="transmembrane region" description="Helical" evidence="5">
    <location>
        <begin position="79"/>
        <end position="99"/>
    </location>
</feature>
<sequence>MPPPGTAGGVRGAPFRLTLGATVLGFGGYALLLPVVPLWAARGGAGALGAGVTTGALMLSTVLTQLAVPWLLHRIGHRWVLGVGLLLLGGPAPLFALSAAAGPVIAVSALRGVGFGLVTVVGAALVAELVPPHQHGRATGWYGIAVGAPQLVLLAIGVAAVERLGFLPVFVAGGVAPVLGALLVPFIRVPARSLTPATHGQESHHQDVPRPDGGFPDVAEAAGAAGAAGEGAGGGLRAGVRPLLAMVVCSLAQGGLVTFLPLAVPGSGAPAAAALLVMAAGGLVGRVGAGLLVDRFGIGGRVLGPATLLTALGTGLAAVLLDTGSVGVLVGATLVGVGFGAVQNDSLTTLFAVYGPARYGAASAAWNIAFDGGTGVGAVGLGALADPFGFRVAFGVAAVVCLGTGLVPRPRTT</sequence>
<dbReference type="SUPFAM" id="SSF103473">
    <property type="entry name" value="MFS general substrate transporter"/>
    <property type="match status" value="1"/>
</dbReference>
<feature type="transmembrane region" description="Helical" evidence="5">
    <location>
        <begin position="105"/>
        <end position="127"/>
    </location>
</feature>
<dbReference type="InterPro" id="IPR020846">
    <property type="entry name" value="MFS_dom"/>
</dbReference>
<dbReference type="PANTHER" id="PTHR23531">
    <property type="entry name" value="QUINOLENE RESISTANCE PROTEIN NORA"/>
    <property type="match status" value="1"/>
</dbReference>
<proteinExistence type="predicted"/>
<feature type="transmembrane region" description="Helical" evidence="5">
    <location>
        <begin position="270"/>
        <end position="293"/>
    </location>
</feature>
<feature type="transmembrane region" description="Helical" evidence="5">
    <location>
        <begin position="302"/>
        <end position="321"/>
    </location>
</feature>
<comment type="caution">
    <text evidence="7">The sequence shown here is derived from an EMBL/GenBank/DDBJ whole genome shotgun (WGS) entry which is preliminary data.</text>
</comment>
<evidence type="ECO:0000259" key="6">
    <source>
        <dbReference type="PROSITE" id="PS50850"/>
    </source>
</evidence>
<feature type="transmembrane region" description="Helical" evidence="5">
    <location>
        <begin position="139"/>
        <end position="160"/>
    </location>
</feature>
<evidence type="ECO:0000256" key="3">
    <source>
        <dbReference type="ARBA" id="ARBA00022989"/>
    </source>
</evidence>
<feature type="transmembrane region" description="Helical" evidence="5">
    <location>
        <begin position="166"/>
        <end position="187"/>
    </location>
</feature>
<gene>
    <name evidence="7" type="ORF">KDL28_29320</name>
</gene>
<dbReference type="InterPro" id="IPR036259">
    <property type="entry name" value="MFS_trans_sf"/>
</dbReference>
<dbReference type="PANTHER" id="PTHR23531:SF1">
    <property type="entry name" value="QUINOLENE RESISTANCE PROTEIN NORA"/>
    <property type="match status" value="1"/>
</dbReference>
<organism evidence="7 8">
    <name type="scientific">Pseudonocardia humida</name>
    <dbReference type="NCBI Taxonomy" id="2800819"/>
    <lineage>
        <taxon>Bacteria</taxon>
        <taxon>Bacillati</taxon>
        <taxon>Actinomycetota</taxon>
        <taxon>Actinomycetes</taxon>
        <taxon>Pseudonocardiales</taxon>
        <taxon>Pseudonocardiaceae</taxon>
        <taxon>Pseudonocardia</taxon>
    </lineage>
</organism>
<feature type="transmembrane region" description="Helical" evidence="5">
    <location>
        <begin position="21"/>
        <end position="41"/>
    </location>
</feature>
<accession>A0ABT1A935</accession>
<feature type="transmembrane region" description="Helical" evidence="5">
    <location>
        <begin position="388"/>
        <end position="407"/>
    </location>
</feature>
<feature type="transmembrane region" description="Helical" evidence="5">
    <location>
        <begin position="243"/>
        <end position="264"/>
    </location>
</feature>
<dbReference type="Pfam" id="PF07690">
    <property type="entry name" value="MFS_1"/>
    <property type="match status" value="1"/>
</dbReference>
<reference evidence="7" key="1">
    <citation type="submission" date="2021-04" db="EMBL/GenBank/DDBJ databases">
        <title>Pseudonocardia sp. nov., isolated from sandy soil of mangrove forest.</title>
        <authorList>
            <person name="Zan Z."/>
            <person name="Huang R."/>
            <person name="Liu W."/>
        </authorList>
    </citation>
    <scope>NUCLEOTIDE SEQUENCE</scope>
    <source>
        <strain evidence="7">S2-4</strain>
    </source>
</reference>
<dbReference type="PROSITE" id="PS50850">
    <property type="entry name" value="MFS"/>
    <property type="match status" value="1"/>
</dbReference>
<evidence type="ECO:0000256" key="4">
    <source>
        <dbReference type="ARBA" id="ARBA00023136"/>
    </source>
</evidence>
<protein>
    <submittedName>
        <fullName evidence="7">MFS transporter</fullName>
    </submittedName>
</protein>
<evidence type="ECO:0000313" key="8">
    <source>
        <dbReference type="Proteomes" id="UP001165283"/>
    </source>
</evidence>
<evidence type="ECO:0000256" key="5">
    <source>
        <dbReference type="SAM" id="Phobius"/>
    </source>
</evidence>
<dbReference type="Proteomes" id="UP001165283">
    <property type="component" value="Unassembled WGS sequence"/>
</dbReference>
<keyword evidence="3 5" id="KW-1133">Transmembrane helix</keyword>
<keyword evidence="2 5" id="KW-0812">Transmembrane</keyword>
<dbReference type="EMBL" id="JAGSOV010000062">
    <property type="protein sequence ID" value="MCO1659179.1"/>
    <property type="molecule type" value="Genomic_DNA"/>
</dbReference>
<evidence type="ECO:0000256" key="1">
    <source>
        <dbReference type="ARBA" id="ARBA00004651"/>
    </source>
</evidence>
<dbReference type="Gene3D" id="1.20.1250.20">
    <property type="entry name" value="MFS general substrate transporter like domains"/>
    <property type="match status" value="2"/>
</dbReference>